<comment type="similarity">
    <text evidence="1">Belongs to the CdaR family.</text>
</comment>
<protein>
    <submittedName>
        <fullName evidence="4">Helix-turn-helix domain-containing protein</fullName>
    </submittedName>
</protein>
<accession>A0ABT0P109</accession>
<evidence type="ECO:0000256" key="1">
    <source>
        <dbReference type="ARBA" id="ARBA00006754"/>
    </source>
</evidence>
<evidence type="ECO:0000259" key="2">
    <source>
        <dbReference type="Pfam" id="PF13556"/>
    </source>
</evidence>
<dbReference type="PANTHER" id="PTHR33744:SF17">
    <property type="entry name" value="CONSERVED PROTEIN"/>
    <property type="match status" value="1"/>
</dbReference>
<dbReference type="Gene3D" id="1.10.10.2840">
    <property type="entry name" value="PucR C-terminal helix-turn-helix domain"/>
    <property type="match status" value="1"/>
</dbReference>
<dbReference type="Proteomes" id="UP001202052">
    <property type="component" value="Unassembled WGS sequence"/>
</dbReference>
<evidence type="ECO:0000313" key="5">
    <source>
        <dbReference type="Proteomes" id="UP001202052"/>
    </source>
</evidence>
<dbReference type="RefSeq" id="WP_249492274.1">
    <property type="nucleotide sequence ID" value="NZ_JAMCCK010000044.1"/>
</dbReference>
<gene>
    <name evidence="4" type="ORF">M4438_28600</name>
</gene>
<dbReference type="InterPro" id="IPR042070">
    <property type="entry name" value="PucR_C-HTH_sf"/>
</dbReference>
<dbReference type="InterPro" id="IPR041522">
    <property type="entry name" value="CdaR_GGDEF"/>
</dbReference>
<dbReference type="Pfam" id="PF17853">
    <property type="entry name" value="GGDEF_2"/>
    <property type="match status" value="1"/>
</dbReference>
<dbReference type="PANTHER" id="PTHR33744">
    <property type="entry name" value="CARBOHYDRATE DIACID REGULATOR"/>
    <property type="match status" value="1"/>
</dbReference>
<name>A0ABT0P109_9ACTN</name>
<dbReference type="Pfam" id="PF13556">
    <property type="entry name" value="HTH_30"/>
    <property type="match status" value="1"/>
</dbReference>
<feature type="domain" description="CdaR GGDEF-like" evidence="3">
    <location>
        <begin position="177"/>
        <end position="293"/>
    </location>
</feature>
<feature type="domain" description="PucR C-terminal helix-turn-helix" evidence="2">
    <location>
        <begin position="345"/>
        <end position="402"/>
    </location>
</feature>
<proteinExistence type="inferred from homology"/>
<organism evidence="4 5">
    <name type="scientific">Streptomyces lavenduligriseus</name>
    <dbReference type="NCBI Taxonomy" id="67315"/>
    <lineage>
        <taxon>Bacteria</taxon>
        <taxon>Bacillati</taxon>
        <taxon>Actinomycetota</taxon>
        <taxon>Actinomycetes</taxon>
        <taxon>Kitasatosporales</taxon>
        <taxon>Streptomycetaceae</taxon>
        <taxon>Streptomyces</taxon>
    </lineage>
</organism>
<dbReference type="EMBL" id="JAMCCK010000044">
    <property type="protein sequence ID" value="MCL3997409.1"/>
    <property type="molecule type" value="Genomic_DNA"/>
</dbReference>
<evidence type="ECO:0000313" key="4">
    <source>
        <dbReference type="EMBL" id="MCL3997409.1"/>
    </source>
</evidence>
<comment type="caution">
    <text evidence="4">The sequence shown here is derived from an EMBL/GenBank/DDBJ whole genome shotgun (WGS) entry which is preliminary data.</text>
</comment>
<keyword evidence="5" id="KW-1185">Reference proteome</keyword>
<evidence type="ECO:0000259" key="3">
    <source>
        <dbReference type="Pfam" id="PF17853"/>
    </source>
</evidence>
<dbReference type="InterPro" id="IPR051448">
    <property type="entry name" value="CdaR-like_regulators"/>
</dbReference>
<reference evidence="4 5" key="1">
    <citation type="submission" date="2022-05" db="EMBL/GenBank/DDBJ databases">
        <title>Genome Resource of Streptomyces lavenduligriseus GA1-1, a Strain with Broad-Spectrum Antifungal Activity against Phytopathogenic Fungi.</title>
        <authorList>
            <person name="Qi D."/>
        </authorList>
    </citation>
    <scope>NUCLEOTIDE SEQUENCE [LARGE SCALE GENOMIC DNA]</scope>
    <source>
        <strain evidence="4 5">GA1-1</strain>
    </source>
</reference>
<dbReference type="InterPro" id="IPR025736">
    <property type="entry name" value="PucR_C-HTH_dom"/>
</dbReference>
<sequence>MAEQQRVRVGSDALQRLVEALAAQLGRAVVVDDPLVRLVCSSQHFGDADPVRIHSLLQGRAAEEVIRYVLDQGVTQWQKPGFIDGRDDIGLLTRYCVPLRERGHLVGLLMVVAPDGILTPEETATISQAVPAIAAQMYADQLAARTESTDAQEILLALFGESQVARASAHQRILTEGLLPDTPHVVVSVVQLSPSPESPGQLEMALRGSLERFCRSRSATGIMAVTPESAVLLQCYPRPVDEGELTDQATGILETLRTYLDASTAPVVGVGGVQSSLAEARNSYDEALVAARAARRMPHLKNMARYETLGELAVLLRLPDAALNASLLPKPVRTLLESPVGQRLEETLRCFLENAGSIPRTSEALGIHRTSLYYRLRQVQEVTGLDLDNGGDRLLLHLGLRIHRLLEPDSVF</sequence>